<feature type="region of interest" description="Disordered" evidence="1">
    <location>
        <begin position="1"/>
        <end position="26"/>
    </location>
</feature>
<dbReference type="EMBL" id="QUAC01000424">
    <property type="protein sequence ID" value="REK85599.1"/>
    <property type="molecule type" value="Genomic_DNA"/>
</dbReference>
<protein>
    <submittedName>
        <fullName evidence="3">Uncharacterized protein</fullName>
    </submittedName>
</protein>
<evidence type="ECO:0000256" key="1">
    <source>
        <dbReference type="SAM" id="MobiDB-lite"/>
    </source>
</evidence>
<feature type="transmembrane region" description="Helical" evidence="2">
    <location>
        <begin position="52"/>
        <end position="73"/>
    </location>
</feature>
<keyword evidence="2" id="KW-1133">Transmembrane helix</keyword>
<evidence type="ECO:0000256" key="2">
    <source>
        <dbReference type="SAM" id="Phobius"/>
    </source>
</evidence>
<dbReference type="Proteomes" id="UP000262477">
    <property type="component" value="Unassembled WGS sequence"/>
</dbReference>
<dbReference type="AlphaFoldDB" id="A0A371PT66"/>
<keyword evidence="4" id="KW-1185">Reference proteome</keyword>
<comment type="caution">
    <text evidence="3">The sequence shown here is derived from an EMBL/GenBank/DDBJ whole genome shotgun (WGS) entry which is preliminary data.</text>
</comment>
<gene>
    <name evidence="3" type="ORF">DY245_37135</name>
</gene>
<keyword evidence="2" id="KW-0472">Membrane</keyword>
<feature type="compositionally biased region" description="Basic and acidic residues" evidence="1">
    <location>
        <begin position="16"/>
        <end position="26"/>
    </location>
</feature>
<proteinExistence type="predicted"/>
<sequence>MLGRTLAIAPMTAQTRTKDRTGPYPRERIVMPHPSVLLAAVQEGSRADGPGWILRTVIVVGVVGAVLLAWFLLRGYGQD</sequence>
<organism evidence="3 4">
    <name type="scientific">Streptomyces inhibens</name>
    <dbReference type="NCBI Taxonomy" id="2293571"/>
    <lineage>
        <taxon>Bacteria</taxon>
        <taxon>Bacillati</taxon>
        <taxon>Actinomycetota</taxon>
        <taxon>Actinomycetes</taxon>
        <taxon>Kitasatosporales</taxon>
        <taxon>Streptomycetaceae</taxon>
        <taxon>Streptomyces</taxon>
    </lineage>
</organism>
<evidence type="ECO:0000313" key="3">
    <source>
        <dbReference type="EMBL" id="REK85599.1"/>
    </source>
</evidence>
<evidence type="ECO:0000313" key="4">
    <source>
        <dbReference type="Proteomes" id="UP000262477"/>
    </source>
</evidence>
<keyword evidence="2" id="KW-0812">Transmembrane</keyword>
<name>A0A371PT66_STRIH</name>
<accession>A0A371PT66</accession>
<reference evidence="3 4" key="1">
    <citation type="submission" date="2018-08" db="EMBL/GenBank/DDBJ databases">
        <title>Streptomyces NEAU-D10 sp. nov., a novel Actinomycete isolated from soil.</title>
        <authorList>
            <person name="Jin L."/>
        </authorList>
    </citation>
    <scope>NUCLEOTIDE SEQUENCE [LARGE SCALE GENOMIC DNA]</scope>
    <source>
        <strain evidence="3 4">NEAU-D10</strain>
    </source>
</reference>